<reference evidence="6 7" key="1">
    <citation type="journal article" date="2017" name="Curr. Biol.">
        <title>Genome architecture and evolution of a unichromosomal asexual nematode.</title>
        <authorList>
            <person name="Fradin H."/>
            <person name="Zegar C."/>
            <person name="Gutwein M."/>
            <person name="Lucas J."/>
            <person name="Kovtun M."/>
            <person name="Corcoran D."/>
            <person name="Baugh L.R."/>
            <person name="Kiontke K."/>
            <person name="Gunsalus K."/>
            <person name="Fitch D.H."/>
            <person name="Piano F."/>
        </authorList>
    </citation>
    <scope>NUCLEOTIDE SEQUENCE [LARGE SCALE GENOMIC DNA]</scope>
    <source>
        <strain evidence="6">PF1309</strain>
    </source>
</reference>
<evidence type="ECO:0000256" key="4">
    <source>
        <dbReference type="ARBA" id="ARBA00023242"/>
    </source>
</evidence>
<keyword evidence="3" id="KW-0698">rRNA processing</keyword>
<feature type="region of interest" description="Disordered" evidence="5">
    <location>
        <begin position="377"/>
        <end position="437"/>
    </location>
</feature>
<dbReference type="GO" id="GO:0006364">
    <property type="term" value="P:rRNA processing"/>
    <property type="evidence" value="ECO:0007669"/>
    <property type="project" value="UniProtKB-KW"/>
</dbReference>
<dbReference type="OrthoDB" id="2019504at2759"/>
<dbReference type="Pfam" id="PF05997">
    <property type="entry name" value="Nop52"/>
    <property type="match status" value="1"/>
</dbReference>
<name>A0A2A2JFR5_9BILA</name>
<keyword evidence="4" id="KW-0539">Nucleus</keyword>
<comment type="subcellular location">
    <subcellularLocation>
        <location evidence="1">Nucleus</location>
    </subcellularLocation>
</comment>
<dbReference type="AlphaFoldDB" id="A0A2A2JFR5"/>
<dbReference type="PANTHER" id="PTHR13026">
    <property type="entry name" value="NNP-1 PROTEIN NOVEL NUCLEAR PROTEIN 1 NOP52"/>
    <property type="match status" value="1"/>
</dbReference>
<evidence type="ECO:0000256" key="1">
    <source>
        <dbReference type="ARBA" id="ARBA00004123"/>
    </source>
</evidence>
<organism evidence="6 7">
    <name type="scientific">Diploscapter pachys</name>
    <dbReference type="NCBI Taxonomy" id="2018661"/>
    <lineage>
        <taxon>Eukaryota</taxon>
        <taxon>Metazoa</taxon>
        <taxon>Ecdysozoa</taxon>
        <taxon>Nematoda</taxon>
        <taxon>Chromadorea</taxon>
        <taxon>Rhabditida</taxon>
        <taxon>Rhabditina</taxon>
        <taxon>Rhabditomorpha</taxon>
        <taxon>Rhabditoidea</taxon>
        <taxon>Rhabditidae</taxon>
        <taxon>Diploscapter</taxon>
    </lineage>
</organism>
<evidence type="ECO:0008006" key="8">
    <source>
        <dbReference type="Google" id="ProtNLM"/>
    </source>
</evidence>
<dbReference type="InterPro" id="IPR010301">
    <property type="entry name" value="RRP1"/>
</dbReference>
<accession>A0A2A2JFR5</accession>
<dbReference type="STRING" id="2018661.A0A2A2JFR5"/>
<evidence type="ECO:0000256" key="3">
    <source>
        <dbReference type="ARBA" id="ARBA00022552"/>
    </source>
</evidence>
<keyword evidence="7" id="KW-1185">Reference proteome</keyword>
<gene>
    <name evidence="6" type="ORF">WR25_23134</name>
</gene>
<proteinExistence type="inferred from homology"/>
<dbReference type="Proteomes" id="UP000218231">
    <property type="component" value="Unassembled WGS sequence"/>
</dbReference>
<dbReference type="GO" id="GO:0030688">
    <property type="term" value="C:preribosome, small subunit precursor"/>
    <property type="evidence" value="ECO:0007669"/>
    <property type="project" value="InterPro"/>
</dbReference>
<comment type="similarity">
    <text evidence="2">Belongs to the RRP1 family.</text>
</comment>
<evidence type="ECO:0000256" key="2">
    <source>
        <dbReference type="ARBA" id="ARBA00006374"/>
    </source>
</evidence>
<sequence>MPKGRKAKLKSPNKAERQGVISAEALQHGTDKEDNKLMSNQTSMKKKLRVTKLNWLFQMVDVNPRDVEVILAQKLACGEPVARQRALRALEDWIRQQSNHIEFTEDNMLRLWKGLHYVLWMQDKMIMQEELTEKISSLFHVFAKEEDKKLFLRCYFILLRKEWIQIDRWRMDKFLMQMRRMVRAVFAYLRDLGWKKEIREEYWSILKESLITESRNISESLKFHFASLVLDELDLAGGLTSAQFTSLMRSFAELLGEKSLSDYLFDSIVDEVFFSMLHQKSDEIAAKEAEEEPQPSRIPINYKSISKMLFDVAKRESTPKNRRAKLYGIVKKFELAAADKDPMFVSDPVPKDKLTGKDFADAAKELNNFVQKVRGEREQFKKEKKAKKALQEHEKTKVEGDKRTSEKKVPKVGKKVMKKKAKSRGVGVKKLKKKSKN</sequence>
<dbReference type="GO" id="GO:0005634">
    <property type="term" value="C:nucleus"/>
    <property type="evidence" value="ECO:0007669"/>
    <property type="project" value="UniProtKB-SubCell"/>
</dbReference>
<protein>
    <recommendedName>
        <fullName evidence="8">Ribosomal RNA processing protein 1 homolog</fullName>
    </recommendedName>
</protein>
<dbReference type="PANTHER" id="PTHR13026:SF0">
    <property type="entry name" value="RIBOSOMAL RNA PROCESSING 1B"/>
    <property type="match status" value="1"/>
</dbReference>
<feature type="compositionally biased region" description="Basic and acidic residues" evidence="5">
    <location>
        <begin position="389"/>
        <end position="409"/>
    </location>
</feature>
<dbReference type="EMBL" id="LIAE01010462">
    <property type="protein sequence ID" value="PAV60573.1"/>
    <property type="molecule type" value="Genomic_DNA"/>
</dbReference>
<evidence type="ECO:0000313" key="7">
    <source>
        <dbReference type="Proteomes" id="UP000218231"/>
    </source>
</evidence>
<comment type="caution">
    <text evidence="6">The sequence shown here is derived from an EMBL/GenBank/DDBJ whole genome shotgun (WGS) entry which is preliminary data.</text>
</comment>
<evidence type="ECO:0000256" key="5">
    <source>
        <dbReference type="SAM" id="MobiDB-lite"/>
    </source>
</evidence>
<evidence type="ECO:0000313" key="6">
    <source>
        <dbReference type="EMBL" id="PAV60573.1"/>
    </source>
</evidence>
<feature type="compositionally biased region" description="Basic residues" evidence="5">
    <location>
        <begin position="410"/>
        <end position="437"/>
    </location>
</feature>